<organism evidence="4 5">
    <name type="scientific">Aliarcobacter thereius</name>
    <dbReference type="NCBI Taxonomy" id="544718"/>
    <lineage>
        <taxon>Bacteria</taxon>
        <taxon>Pseudomonadati</taxon>
        <taxon>Campylobacterota</taxon>
        <taxon>Epsilonproteobacteria</taxon>
        <taxon>Campylobacterales</taxon>
        <taxon>Arcobacteraceae</taxon>
        <taxon>Aliarcobacter</taxon>
    </lineage>
</organism>
<dbReference type="SUPFAM" id="SSF51261">
    <property type="entry name" value="Duplicated hybrid motif"/>
    <property type="match status" value="1"/>
</dbReference>
<dbReference type="STRING" id="544718.AAX25_00862"/>
<dbReference type="InterPro" id="IPR050570">
    <property type="entry name" value="Cell_wall_metabolism_enzyme"/>
</dbReference>
<dbReference type="Proteomes" id="UP000093281">
    <property type="component" value="Unassembled WGS sequence"/>
</dbReference>
<dbReference type="PANTHER" id="PTHR21666:SF289">
    <property type="entry name" value="L-ALA--D-GLU ENDOPEPTIDASE"/>
    <property type="match status" value="1"/>
</dbReference>
<feature type="transmembrane region" description="Helical" evidence="2">
    <location>
        <begin position="7"/>
        <end position="29"/>
    </location>
</feature>
<evidence type="ECO:0000313" key="5">
    <source>
        <dbReference type="Proteomes" id="UP000093281"/>
    </source>
</evidence>
<dbReference type="RefSeq" id="WP_066185248.1">
    <property type="nucleotide sequence ID" value="NZ_LCUJ01000001.1"/>
</dbReference>
<evidence type="ECO:0000313" key="4">
    <source>
        <dbReference type="EMBL" id="OCM00220.1"/>
    </source>
</evidence>
<protein>
    <submittedName>
        <fullName evidence="4">Murein hydrolase activator EnvC</fullName>
    </submittedName>
</protein>
<keyword evidence="2" id="KW-0812">Transmembrane</keyword>
<dbReference type="OrthoDB" id="9765786at2"/>
<dbReference type="Gene3D" id="2.70.70.10">
    <property type="entry name" value="Glucose Permease (Domain IIA)"/>
    <property type="match status" value="1"/>
</dbReference>
<dbReference type="InterPro" id="IPR016047">
    <property type="entry name" value="M23ase_b-sheet_dom"/>
</dbReference>
<reference evidence="5" key="1">
    <citation type="submission" date="2015-05" db="EMBL/GenBank/DDBJ databases">
        <authorList>
            <person name="Rovetto F."/>
            <person name="Cocolin L."/>
            <person name="Illeghems K."/>
            <person name="Van Nieuwerburgh F."/>
            <person name="Houf K."/>
        </authorList>
    </citation>
    <scope>NUCLEOTIDE SEQUENCE [LARGE SCALE GENOMIC DNA]</scope>
    <source>
        <strain evidence="5">DU22</strain>
    </source>
</reference>
<name>A0A1C0B9E7_9BACT</name>
<dbReference type="AlphaFoldDB" id="A0A1C0B9E7"/>
<dbReference type="GO" id="GO:0004222">
    <property type="term" value="F:metalloendopeptidase activity"/>
    <property type="evidence" value="ECO:0007669"/>
    <property type="project" value="TreeGrafter"/>
</dbReference>
<feature type="domain" description="M23ase beta-sheet core" evidence="3">
    <location>
        <begin position="339"/>
        <end position="432"/>
    </location>
</feature>
<dbReference type="PANTHER" id="PTHR21666">
    <property type="entry name" value="PEPTIDASE-RELATED"/>
    <property type="match status" value="1"/>
</dbReference>
<keyword evidence="2" id="KW-0472">Membrane</keyword>
<keyword evidence="1" id="KW-0732">Signal</keyword>
<sequence length="460" mass="52624">MRKKSYLKYIITIILFLFMAIGIYVFFFGKSKPEIYFQQEEQESKIYWNLKKELTVDIVSSRKIASFEANLNIKESGEKISLDSKLLNEDSISGIYTYLIFPAKGNKQNIKTAELQIEVQDDNKINHLLNEKSMKSIDIVIDKVAPKVEILSNSYSIKQGGSAILVVKVEDENLKDYFVTFNDEVVFELFPFEKEGYFVSIVTWPIDIKDFKGINIDSIDKAGNKTIQRVPFYIQSFNEKIDKLKISDNFIHSVSKNVLEMSNLDIPSTPEEIFIKTNSELRNINLKTIRNVVIENFNNSQNEFDIKPFIRMKGAKTFARFGERRHYYYNDVKIDEAWHLGMDWASIKHANIYVSNKGKVIFKDYLGIYGESIVIDHGLGLASLYAHTSSQNISLGDIVEAGTHIANTGSTGAVFGDHLHFGILIQGIEANPNEWLDAKWIDENIINIIYNAKEKIKGAK</sequence>
<dbReference type="PATRIC" id="fig|544718.51.peg.209"/>
<dbReference type="Pfam" id="PF01551">
    <property type="entry name" value="Peptidase_M23"/>
    <property type="match status" value="1"/>
</dbReference>
<comment type="caution">
    <text evidence="4">The sequence shown here is derived from an EMBL/GenBank/DDBJ whole genome shotgun (WGS) entry which is preliminary data.</text>
</comment>
<evidence type="ECO:0000259" key="3">
    <source>
        <dbReference type="Pfam" id="PF01551"/>
    </source>
</evidence>
<dbReference type="EMBL" id="LCUJ01000001">
    <property type="protein sequence ID" value="OCM00220.1"/>
    <property type="molecule type" value="Genomic_DNA"/>
</dbReference>
<dbReference type="CDD" id="cd12797">
    <property type="entry name" value="M23_peptidase"/>
    <property type="match status" value="1"/>
</dbReference>
<accession>A0A1C0B9E7</accession>
<evidence type="ECO:0000256" key="1">
    <source>
        <dbReference type="ARBA" id="ARBA00022729"/>
    </source>
</evidence>
<evidence type="ECO:0000256" key="2">
    <source>
        <dbReference type="SAM" id="Phobius"/>
    </source>
</evidence>
<keyword evidence="4" id="KW-0378">Hydrolase</keyword>
<dbReference type="InterPro" id="IPR011055">
    <property type="entry name" value="Dup_hybrid_motif"/>
</dbReference>
<gene>
    <name evidence="4" type="primary">envC</name>
    <name evidence="4" type="ORF">AAX29_00218</name>
</gene>
<proteinExistence type="predicted"/>
<keyword evidence="2" id="KW-1133">Transmembrane helix</keyword>